<evidence type="ECO:0008006" key="4">
    <source>
        <dbReference type="Google" id="ProtNLM"/>
    </source>
</evidence>
<dbReference type="Proteomes" id="UP000761411">
    <property type="component" value="Unassembled WGS sequence"/>
</dbReference>
<name>A0A944CLU3_9BACI</name>
<dbReference type="AlphaFoldDB" id="A0A944CLU3"/>
<reference evidence="2 3" key="1">
    <citation type="journal article" date="2021" name="Microorganisms">
        <title>Bacterial Dimethylsulfoniopropionate Biosynthesis in the East China Sea.</title>
        <authorList>
            <person name="Liu J."/>
            <person name="Zhang Y."/>
            <person name="Liu J."/>
            <person name="Zhong H."/>
            <person name="Williams B.T."/>
            <person name="Zheng Y."/>
            <person name="Curson A.R.J."/>
            <person name="Sun C."/>
            <person name="Sun H."/>
            <person name="Song D."/>
            <person name="Wagner Mackenzie B."/>
            <person name="Bermejo Martinez A."/>
            <person name="Todd J.D."/>
            <person name="Zhang X.H."/>
        </authorList>
    </citation>
    <scope>NUCLEOTIDE SEQUENCE [LARGE SCALE GENOMIC DNA]</scope>
    <source>
        <strain evidence="2 3">ESS08</strain>
    </source>
</reference>
<gene>
    <name evidence="2" type="ORF">DYI25_11545</name>
</gene>
<dbReference type="EMBL" id="QTKX01000001">
    <property type="protein sequence ID" value="MBS8265077.1"/>
    <property type="molecule type" value="Genomic_DNA"/>
</dbReference>
<evidence type="ECO:0000313" key="2">
    <source>
        <dbReference type="EMBL" id="MBS8265077.1"/>
    </source>
</evidence>
<keyword evidence="1" id="KW-0472">Membrane</keyword>
<protein>
    <recommendedName>
        <fullName evidence="4">Fimbrial assembly protein</fullName>
    </recommendedName>
</protein>
<evidence type="ECO:0000256" key="1">
    <source>
        <dbReference type="SAM" id="Phobius"/>
    </source>
</evidence>
<feature type="transmembrane region" description="Helical" evidence="1">
    <location>
        <begin position="18"/>
        <end position="38"/>
    </location>
</feature>
<evidence type="ECO:0000313" key="3">
    <source>
        <dbReference type="Proteomes" id="UP000761411"/>
    </source>
</evidence>
<comment type="caution">
    <text evidence="2">The sequence shown here is derived from an EMBL/GenBank/DDBJ whole genome shotgun (WGS) entry which is preliminary data.</text>
</comment>
<keyword evidence="3" id="KW-1185">Reference proteome</keyword>
<keyword evidence="1" id="KW-0812">Transmembrane</keyword>
<proteinExistence type="predicted"/>
<organism evidence="2 3">
    <name type="scientific">Mesobacillus boroniphilus</name>
    <dbReference type="NCBI Taxonomy" id="308892"/>
    <lineage>
        <taxon>Bacteria</taxon>
        <taxon>Bacillati</taxon>
        <taxon>Bacillota</taxon>
        <taxon>Bacilli</taxon>
        <taxon>Bacillales</taxon>
        <taxon>Bacillaceae</taxon>
        <taxon>Mesobacillus</taxon>
    </lineage>
</organism>
<sequence>MLVEINLLPKKEHKKSSMLIMTLTGILLFSVSASIIFFQGSSYESKMASLDKQIESLQKLNEAQQAKLSEGDAGSSTVKLQEAVKWAEQYPHETVPLLQKTIALLPERGFIQNFEYSDSNSVVIQIQFDASRDAAFYLSSLKGADWVEGVSLMNVVAQKQDEETEAATSTVNVEKEEDKILPRYSAEYEIRFKPELFKGNNGIASKGGNET</sequence>
<keyword evidence="1" id="KW-1133">Transmembrane helix</keyword>
<accession>A0A944CLU3</accession>